<accession>A0AAE0HZ87</accession>
<organism evidence="5 6">
    <name type="scientific">Apodospora peruviana</name>
    <dbReference type="NCBI Taxonomy" id="516989"/>
    <lineage>
        <taxon>Eukaryota</taxon>
        <taxon>Fungi</taxon>
        <taxon>Dikarya</taxon>
        <taxon>Ascomycota</taxon>
        <taxon>Pezizomycotina</taxon>
        <taxon>Sordariomycetes</taxon>
        <taxon>Sordariomycetidae</taxon>
        <taxon>Sordariales</taxon>
        <taxon>Lasiosphaeriaceae</taxon>
        <taxon>Apodospora</taxon>
    </lineage>
</organism>
<dbReference type="EMBL" id="JAUEDM010000006">
    <property type="protein sequence ID" value="KAK3315536.1"/>
    <property type="molecule type" value="Genomic_DNA"/>
</dbReference>
<gene>
    <name evidence="5" type="ORF">B0H66DRAFT_346761</name>
</gene>
<dbReference type="GO" id="GO:0005829">
    <property type="term" value="C:cytosol"/>
    <property type="evidence" value="ECO:0007669"/>
    <property type="project" value="TreeGrafter"/>
</dbReference>
<proteinExistence type="inferred from homology"/>
<comment type="similarity">
    <text evidence="3">Belongs to the metallo-dependent hydrolases superfamily.</text>
</comment>
<dbReference type="Pfam" id="PF04909">
    <property type="entry name" value="Amidohydro_2"/>
    <property type="match status" value="1"/>
</dbReference>
<dbReference type="Proteomes" id="UP001283341">
    <property type="component" value="Unassembled WGS sequence"/>
</dbReference>
<evidence type="ECO:0000313" key="5">
    <source>
        <dbReference type="EMBL" id="KAK3315536.1"/>
    </source>
</evidence>
<dbReference type="InterPro" id="IPR032465">
    <property type="entry name" value="ACMSD"/>
</dbReference>
<dbReference type="GO" id="GO:0016787">
    <property type="term" value="F:hydrolase activity"/>
    <property type="evidence" value="ECO:0007669"/>
    <property type="project" value="InterPro"/>
</dbReference>
<evidence type="ECO:0000256" key="1">
    <source>
        <dbReference type="ARBA" id="ARBA00022793"/>
    </source>
</evidence>
<protein>
    <recommendedName>
        <fullName evidence="4">Amidohydrolase-related domain-containing protein</fullName>
    </recommendedName>
</protein>
<reference evidence="5" key="1">
    <citation type="journal article" date="2023" name="Mol. Phylogenet. Evol.">
        <title>Genome-scale phylogeny and comparative genomics of the fungal order Sordariales.</title>
        <authorList>
            <person name="Hensen N."/>
            <person name="Bonometti L."/>
            <person name="Westerberg I."/>
            <person name="Brannstrom I.O."/>
            <person name="Guillou S."/>
            <person name="Cros-Aarteil S."/>
            <person name="Calhoun S."/>
            <person name="Haridas S."/>
            <person name="Kuo A."/>
            <person name="Mondo S."/>
            <person name="Pangilinan J."/>
            <person name="Riley R."/>
            <person name="LaButti K."/>
            <person name="Andreopoulos B."/>
            <person name="Lipzen A."/>
            <person name="Chen C."/>
            <person name="Yan M."/>
            <person name="Daum C."/>
            <person name="Ng V."/>
            <person name="Clum A."/>
            <person name="Steindorff A."/>
            <person name="Ohm R.A."/>
            <person name="Martin F."/>
            <person name="Silar P."/>
            <person name="Natvig D.O."/>
            <person name="Lalanne C."/>
            <person name="Gautier V."/>
            <person name="Ament-Velasquez S.L."/>
            <person name="Kruys A."/>
            <person name="Hutchinson M.I."/>
            <person name="Powell A.J."/>
            <person name="Barry K."/>
            <person name="Miller A.N."/>
            <person name="Grigoriev I.V."/>
            <person name="Debuchy R."/>
            <person name="Gladieux P."/>
            <person name="Hiltunen Thoren M."/>
            <person name="Johannesson H."/>
        </authorList>
    </citation>
    <scope>NUCLEOTIDE SEQUENCE</scope>
    <source>
        <strain evidence="5">CBS 118394</strain>
    </source>
</reference>
<dbReference type="Gene3D" id="3.20.20.140">
    <property type="entry name" value="Metal-dependent hydrolases"/>
    <property type="match status" value="1"/>
</dbReference>
<keyword evidence="1 3" id="KW-0210">Decarboxylase</keyword>
<evidence type="ECO:0000313" key="6">
    <source>
        <dbReference type="Proteomes" id="UP001283341"/>
    </source>
</evidence>
<dbReference type="PANTHER" id="PTHR21240:SF30">
    <property type="entry name" value="AMIDOHYDROLASE-RELATED DOMAIN-CONTAINING PROTEIN-RELATED"/>
    <property type="match status" value="1"/>
</dbReference>
<dbReference type="GO" id="GO:0016831">
    <property type="term" value="F:carboxy-lyase activity"/>
    <property type="evidence" value="ECO:0007669"/>
    <property type="project" value="UniProtKB-KW"/>
</dbReference>
<dbReference type="SUPFAM" id="SSF51556">
    <property type="entry name" value="Metallo-dependent hydrolases"/>
    <property type="match status" value="1"/>
</dbReference>
<feature type="domain" description="Amidohydrolase-related" evidence="4">
    <location>
        <begin position="42"/>
        <end position="316"/>
    </location>
</feature>
<keyword evidence="2 3" id="KW-0456">Lyase</keyword>
<evidence type="ECO:0000259" key="4">
    <source>
        <dbReference type="Pfam" id="PF04909"/>
    </source>
</evidence>
<reference evidence="5" key="2">
    <citation type="submission" date="2023-06" db="EMBL/GenBank/DDBJ databases">
        <authorList>
            <consortium name="Lawrence Berkeley National Laboratory"/>
            <person name="Haridas S."/>
            <person name="Hensen N."/>
            <person name="Bonometti L."/>
            <person name="Westerberg I."/>
            <person name="Brannstrom I.O."/>
            <person name="Guillou S."/>
            <person name="Cros-Aarteil S."/>
            <person name="Calhoun S."/>
            <person name="Kuo A."/>
            <person name="Mondo S."/>
            <person name="Pangilinan J."/>
            <person name="Riley R."/>
            <person name="Labutti K."/>
            <person name="Andreopoulos B."/>
            <person name="Lipzen A."/>
            <person name="Chen C."/>
            <person name="Yanf M."/>
            <person name="Daum C."/>
            <person name="Ng V."/>
            <person name="Clum A."/>
            <person name="Steindorff A."/>
            <person name="Ohm R."/>
            <person name="Martin F."/>
            <person name="Silar P."/>
            <person name="Natvig D."/>
            <person name="Lalanne C."/>
            <person name="Gautier V."/>
            <person name="Ament-Velasquez S.L."/>
            <person name="Kruys A."/>
            <person name="Hutchinson M.I."/>
            <person name="Powell A.J."/>
            <person name="Barry K."/>
            <person name="Miller A.N."/>
            <person name="Grigoriev I.V."/>
            <person name="Debuchy R."/>
            <person name="Gladieux P."/>
            <person name="Thoren M.H."/>
            <person name="Johannesson H."/>
        </authorList>
    </citation>
    <scope>NUCLEOTIDE SEQUENCE</scope>
    <source>
        <strain evidence="5">CBS 118394</strain>
    </source>
</reference>
<dbReference type="GO" id="GO:0019748">
    <property type="term" value="P:secondary metabolic process"/>
    <property type="evidence" value="ECO:0007669"/>
    <property type="project" value="TreeGrafter"/>
</dbReference>
<name>A0AAE0HZ87_9PEZI</name>
<dbReference type="InterPro" id="IPR006680">
    <property type="entry name" value="Amidohydro-rel"/>
</dbReference>
<dbReference type="PANTHER" id="PTHR21240">
    <property type="entry name" value="2-AMINO-3-CARBOXYLMUCONATE-6-SEMIALDEHYDE DECARBOXYLASE"/>
    <property type="match status" value="1"/>
</dbReference>
<comment type="caution">
    <text evidence="5">The sequence shown here is derived from an EMBL/GenBank/DDBJ whole genome shotgun (WGS) entry which is preliminary data.</text>
</comment>
<sequence>MDNIITLEEHFISDACNHEAADNPLYQGQLLNELRDLGPVRLQHMDAGKVAVQVISHVPANFSPSTSRAANDELASAVSKNKQRFAGFAALAMSDPAEAASELRRCVQVLKFAGALIDAHTADGTYCDGPEYDVFWQAAQDLNVPIYLHPTYPAESVSKSLYLGDNISPFASLALGAFGWGWHSDTALAVLRMFAAGVFDRFPRLKIVIGHMGEMIPFMFDRIANQAGRWNSSNKRTFREVWDANVWITTSGVWSVDPLACILRNTRIERIMYSVDYPFSSSEKGLGFLEDLRGSGLVDEAQFRRIVSENAVELLGWRDRVE</sequence>
<dbReference type="InterPro" id="IPR032466">
    <property type="entry name" value="Metal_Hydrolase"/>
</dbReference>
<evidence type="ECO:0000256" key="3">
    <source>
        <dbReference type="RuleBase" id="RU366045"/>
    </source>
</evidence>
<evidence type="ECO:0000256" key="2">
    <source>
        <dbReference type="ARBA" id="ARBA00023239"/>
    </source>
</evidence>
<keyword evidence="6" id="KW-1185">Reference proteome</keyword>
<dbReference type="AlphaFoldDB" id="A0AAE0HZ87"/>